<dbReference type="AlphaFoldDB" id="A0A4S3J245"/>
<organism evidence="1 2">
    <name type="scientific">Aspergillus tanneri</name>
    <dbReference type="NCBI Taxonomy" id="1220188"/>
    <lineage>
        <taxon>Eukaryota</taxon>
        <taxon>Fungi</taxon>
        <taxon>Dikarya</taxon>
        <taxon>Ascomycota</taxon>
        <taxon>Pezizomycotina</taxon>
        <taxon>Eurotiomycetes</taxon>
        <taxon>Eurotiomycetidae</taxon>
        <taxon>Eurotiales</taxon>
        <taxon>Aspergillaceae</taxon>
        <taxon>Aspergillus</taxon>
        <taxon>Aspergillus subgen. Circumdati</taxon>
    </lineage>
</organism>
<keyword evidence="2" id="KW-1185">Reference proteome</keyword>
<comment type="caution">
    <text evidence="1">The sequence shown here is derived from an EMBL/GenBank/DDBJ whole genome shotgun (WGS) entry which is preliminary data.</text>
</comment>
<proteinExistence type="predicted"/>
<evidence type="ECO:0000313" key="2">
    <source>
        <dbReference type="Proteomes" id="UP000308092"/>
    </source>
</evidence>
<sequence length="68" mass="7697">MVHCTTRFIPHLVGRDINLDNRLIIRRGAKRQSFRGCDIKVSAGFESGDYVYDAGDQWAHIFGNASSR</sequence>
<name>A0A4S3J245_9EURO</name>
<dbReference type="EMBL" id="SOSA01000755">
    <property type="protein sequence ID" value="THC88853.1"/>
    <property type="molecule type" value="Genomic_DNA"/>
</dbReference>
<gene>
    <name evidence="1" type="ORF">EYZ11_011704</name>
</gene>
<dbReference type="VEuPathDB" id="FungiDB:EYZ11_011704"/>
<evidence type="ECO:0000313" key="1">
    <source>
        <dbReference type="EMBL" id="THC88853.1"/>
    </source>
</evidence>
<accession>A0A4S3J245</accession>
<reference evidence="1 2" key="1">
    <citation type="submission" date="2019-03" db="EMBL/GenBank/DDBJ databases">
        <title>The genome sequence of a newly discovered highly antifungal drug resistant Aspergillus species, Aspergillus tanneri NIH 1004.</title>
        <authorList>
            <person name="Mounaud S."/>
            <person name="Singh I."/>
            <person name="Joardar V."/>
            <person name="Pakala S."/>
            <person name="Pakala S."/>
            <person name="Venepally P."/>
            <person name="Hoover J."/>
            <person name="Nierman W."/>
            <person name="Chung J."/>
            <person name="Losada L."/>
        </authorList>
    </citation>
    <scope>NUCLEOTIDE SEQUENCE [LARGE SCALE GENOMIC DNA]</scope>
    <source>
        <strain evidence="1 2">NIH1004</strain>
    </source>
</reference>
<dbReference type="Proteomes" id="UP000308092">
    <property type="component" value="Unassembled WGS sequence"/>
</dbReference>
<protein>
    <submittedName>
        <fullName evidence="1">Uncharacterized protein</fullName>
    </submittedName>
</protein>